<reference evidence="1 2" key="1">
    <citation type="journal article" date="2022" name="G3 (Bethesda)">
        <title>Whole-genome sequence and methylome profiling of the almond [Prunus dulcis (Mill.) D.A. Webb] cultivar 'Nonpareil'.</title>
        <authorList>
            <person name="D'Amico-Willman K.M."/>
            <person name="Ouma W.Z."/>
            <person name="Meulia T."/>
            <person name="Sideli G.M."/>
            <person name="Gradziel T.M."/>
            <person name="Fresnedo-Ramirez J."/>
        </authorList>
    </citation>
    <scope>NUCLEOTIDE SEQUENCE [LARGE SCALE GENOMIC DNA]</scope>
    <source>
        <strain evidence="1">Clone GOH B32 T37-40</strain>
    </source>
</reference>
<keyword evidence="2" id="KW-1185">Reference proteome</keyword>
<gene>
    <name evidence="1" type="ORF">L3X38_001390</name>
</gene>
<proteinExistence type="predicted"/>
<dbReference type="EMBL" id="JAJFAZ020000001">
    <property type="protein sequence ID" value="KAI5348503.1"/>
    <property type="molecule type" value="Genomic_DNA"/>
</dbReference>
<name>A0AAD4ZKA8_PRUDU</name>
<comment type="caution">
    <text evidence="1">The sequence shown here is derived from an EMBL/GenBank/DDBJ whole genome shotgun (WGS) entry which is preliminary data.</text>
</comment>
<organism evidence="1 2">
    <name type="scientific">Prunus dulcis</name>
    <name type="common">Almond</name>
    <name type="synonym">Amygdalus dulcis</name>
    <dbReference type="NCBI Taxonomy" id="3755"/>
    <lineage>
        <taxon>Eukaryota</taxon>
        <taxon>Viridiplantae</taxon>
        <taxon>Streptophyta</taxon>
        <taxon>Embryophyta</taxon>
        <taxon>Tracheophyta</taxon>
        <taxon>Spermatophyta</taxon>
        <taxon>Magnoliopsida</taxon>
        <taxon>eudicotyledons</taxon>
        <taxon>Gunneridae</taxon>
        <taxon>Pentapetalae</taxon>
        <taxon>rosids</taxon>
        <taxon>fabids</taxon>
        <taxon>Rosales</taxon>
        <taxon>Rosaceae</taxon>
        <taxon>Amygdaloideae</taxon>
        <taxon>Amygdaleae</taxon>
        <taxon>Prunus</taxon>
    </lineage>
</organism>
<dbReference type="Pfam" id="PF04827">
    <property type="entry name" value="Plant_tran"/>
    <property type="match status" value="1"/>
</dbReference>
<accession>A0AAD4ZKA8</accession>
<evidence type="ECO:0000313" key="2">
    <source>
        <dbReference type="Proteomes" id="UP001054821"/>
    </source>
</evidence>
<dbReference type="AlphaFoldDB" id="A0AAD4ZKA8"/>
<dbReference type="PANTHER" id="PTHR47150">
    <property type="entry name" value="OS12G0169200 PROTEIN"/>
    <property type="match status" value="1"/>
</dbReference>
<dbReference type="InterPro" id="IPR006912">
    <property type="entry name" value="Harbinger_derived_prot"/>
</dbReference>
<dbReference type="PANTHER" id="PTHR47150:SF5">
    <property type="entry name" value="OS07G0546750 PROTEIN"/>
    <property type="match status" value="1"/>
</dbReference>
<sequence length="162" mass="19035">MSYTRRLLETAKRENEERMHKCAEEEREWEAADDQVVLAMVMLDQSSQQNRGSKLGRGSNLDKRRHSWDQVDEIARMGKSTILEYLVRFCGAIETIYTRDYLHKPIPRGLQKLLQKIEKRGFPSMIGSIDCMHWPWFPDLSFPCLVCVHTPFLLQTRHLLPC</sequence>
<protein>
    <submittedName>
        <fullName evidence="1">Uncharacterized protein</fullName>
    </submittedName>
</protein>
<evidence type="ECO:0000313" key="1">
    <source>
        <dbReference type="EMBL" id="KAI5348503.1"/>
    </source>
</evidence>
<dbReference type="Proteomes" id="UP001054821">
    <property type="component" value="Chromosome 1"/>
</dbReference>